<keyword evidence="1 3" id="KW-0378">Hydrolase</keyword>
<protein>
    <submittedName>
        <fullName evidence="3">CocE/NonD family hydrolase</fullName>
    </submittedName>
</protein>
<evidence type="ECO:0000313" key="4">
    <source>
        <dbReference type="Proteomes" id="UP000265692"/>
    </source>
</evidence>
<feature type="domain" description="Xaa-Pro dipeptidyl-peptidase C-terminal" evidence="2">
    <location>
        <begin position="317"/>
        <end position="553"/>
    </location>
</feature>
<name>A0A396SJ72_9BACL</name>
<proteinExistence type="predicted"/>
<dbReference type="SUPFAM" id="SSF49785">
    <property type="entry name" value="Galactose-binding domain-like"/>
    <property type="match status" value="1"/>
</dbReference>
<dbReference type="RefSeq" id="WP_118874401.1">
    <property type="nucleotide sequence ID" value="NZ_QWEI01000001.1"/>
</dbReference>
<dbReference type="NCBIfam" id="TIGR00976">
    <property type="entry name" value="CocE_NonD"/>
    <property type="match status" value="1"/>
</dbReference>
<dbReference type="InterPro" id="IPR005674">
    <property type="entry name" value="CocE/Ser_esterase"/>
</dbReference>
<reference evidence="3 4" key="1">
    <citation type="submission" date="2018-08" db="EMBL/GenBank/DDBJ databases">
        <title>Lysinibacillus sp. YLB-03 draft genome sequence.</title>
        <authorList>
            <person name="Yu L."/>
        </authorList>
    </citation>
    <scope>NUCLEOTIDE SEQUENCE [LARGE SCALE GENOMIC DNA]</scope>
    <source>
        <strain evidence="3 4">YLB-03</strain>
    </source>
</reference>
<evidence type="ECO:0000259" key="2">
    <source>
        <dbReference type="SMART" id="SM00939"/>
    </source>
</evidence>
<dbReference type="AlphaFoldDB" id="A0A396SJ72"/>
<dbReference type="InterPro" id="IPR029058">
    <property type="entry name" value="AB_hydrolase_fold"/>
</dbReference>
<dbReference type="Pfam" id="PF02129">
    <property type="entry name" value="Peptidase_S15"/>
    <property type="match status" value="1"/>
</dbReference>
<dbReference type="SUPFAM" id="SSF53474">
    <property type="entry name" value="alpha/beta-Hydrolases"/>
    <property type="match status" value="1"/>
</dbReference>
<evidence type="ECO:0000256" key="1">
    <source>
        <dbReference type="ARBA" id="ARBA00022801"/>
    </source>
</evidence>
<dbReference type="Gene3D" id="3.40.50.1820">
    <property type="entry name" value="alpha/beta hydrolase"/>
    <property type="match status" value="1"/>
</dbReference>
<evidence type="ECO:0000313" key="3">
    <source>
        <dbReference type="EMBL" id="RHW39389.1"/>
    </source>
</evidence>
<dbReference type="InterPro" id="IPR000383">
    <property type="entry name" value="Xaa-Pro-like_dom"/>
</dbReference>
<dbReference type="Gene3D" id="2.60.120.260">
    <property type="entry name" value="Galactose-binding domain-like"/>
    <property type="match status" value="1"/>
</dbReference>
<dbReference type="EMBL" id="QWEI01000001">
    <property type="protein sequence ID" value="RHW39389.1"/>
    <property type="molecule type" value="Genomic_DNA"/>
</dbReference>
<sequence length="567" mass="64697">MIITKDVRIKMRDGVHIAADIYRPEGTEKVPALLALSPYGKELQAQSLTLPPQARPSHLWNGAIEAGDIREVVSRGYAHIIADVRGTGGSEGQMCGNYNSGGHGDGKDIYDLVEWLAEQEWCDGNIGMIGISYFASVQILGAAEQPPHLKALFVNGGHFDLYELCYHGGIMWLMPRASREGRGGDSGNAFNNVASKSSKVFTPEELKEKTLERLNDPDIAHWSDFVHLLHYQDRHELWMDYLLNPLDGPFWQEGHAMDVAHKVKIPTYLQAKWGRGWNVEGTIKMFHHLGCDIKKMDIQALPPMLERPFHECHDEMFRWYDYWLKGIDTGIMNEPAVQFSVEGSYEWRKEEHWPLPYEEKKDFYLRPRHKISEKPEPLSAEFAHPDGFYQAPLTVTTTSEKIKWTTDQFREPAEFTGTGALYLFAEIDTDDTNFIAKLYDVAPNGSRTLMTSGYLKASHRELNEEKSTYGEPWHPHNRAIPVVPGEINEYAIRLYPFSFLLKPAHRIELELACNEPLDGEDAKLLPPDSYHLPSGRATTHKIYRDKDHPSRLVLPFIPKKHNVLNKK</sequence>
<comment type="caution">
    <text evidence="3">The sequence shown here is derived from an EMBL/GenBank/DDBJ whole genome shotgun (WGS) entry which is preliminary data.</text>
</comment>
<dbReference type="GO" id="GO:0008239">
    <property type="term" value="F:dipeptidyl-peptidase activity"/>
    <property type="evidence" value="ECO:0007669"/>
    <property type="project" value="InterPro"/>
</dbReference>
<dbReference type="SMART" id="SM00939">
    <property type="entry name" value="PepX_C"/>
    <property type="match status" value="1"/>
</dbReference>
<keyword evidence="4" id="KW-1185">Reference proteome</keyword>
<dbReference type="InterPro" id="IPR013736">
    <property type="entry name" value="Xaa-Pro_dipept_C"/>
</dbReference>
<gene>
    <name evidence="3" type="ORF">D1B33_00660</name>
</gene>
<organism evidence="3 4">
    <name type="scientific">Ureibacillus yapensis</name>
    <dbReference type="NCBI Taxonomy" id="2304605"/>
    <lineage>
        <taxon>Bacteria</taxon>
        <taxon>Bacillati</taxon>
        <taxon>Bacillota</taxon>
        <taxon>Bacilli</taxon>
        <taxon>Bacillales</taxon>
        <taxon>Caryophanaceae</taxon>
        <taxon>Ureibacillus</taxon>
    </lineage>
</organism>
<dbReference type="InterPro" id="IPR008979">
    <property type="entry name" value="Galactose-bd-like_sf"/>
</dbReference>
<accession>A0A396SJ72</accession>
<dbReference type="OrthoDB" id="319764at2"/>
<dbReference type="Proteomes" id="UP000265692">
    <property type="component" value="Unassembled WGS sequence"/>
</dbReference>
<dbReference type="Pfam" id="PF08530">
    <property type="entry name" value="PepX_C"/>
    <property type="match status" value="1"/>
</dbReference>